<accession>A0A6J7KVU8</accession>
<dbReference type="InterPro" id="IPR029058">
    <property type="entry name" value="AB_hydrolase_fold"/>
</dbReference>
<dbReference type="SUPFAM" id="SSF53474">
    <property type="entry name" value="alpha/beta-Hydrolases"/>
    <property type="match status" value="1"/>
</dbReference>
<gene>
    <name evidence="5" type="ORF">UFOPK3772_02111</name>
</gene>
<dbReference type="InterPro" id="IPR000873">
    <property type="entry name" value="AMP-dep_synth/lig_dom"/>
</dbReference>
<keyword evidence="2" id="KW-0436">Ligase</keyword>
<feature type="domain" description="AB hydrolase-1" evidence="4">
    <location>
        <begin position="54"/>
        <end position="300"/>
    </location>
</feature>
<reference evidence="5" key="1">
    <citation type="submission" date="2020-05" db="EMBL/GenBank/DDBJ databases">
        <authorList>
            <person name="Chiriac C."/>
            <person name="Salcher M."/>
            <person name="Ghai R."/>
            <person name="Kavagutti S V."/>
        </authorList>
    </citation>
    <scope>NUCLEOTIDE SEQUENCE</scope>
</reference>
<dbReference type="AlphaFoldDB" id="A0A6J7KVU8"/>
<dbReference type="Pfam" id="PF00561">
    <property type="entry name" value="Abhydrolase_1"/>
    <property type="match status" value="1"/>
</dbReference>
<dbReference type="PANTHER" id="PTHR43201">
    <property type="entry name" value="ACYL-COA SYNTHETASE"/>
    <property type="match status" value="1"/>
</dbReference>
<dbReference type="GO" id="GO:0006631">
    <property type="term" value="P:fatty acid metabolic process"/>
    <property type="evidence" value="ECO:0007669"/>
    <property type="project" value="TreeGrafter"/>
</dbReference>
<dbReference type="InterPro" id="IPR042099">
    <property type="entry name" value="ANL_N_sf"/>
</dbReference>
<evidence type="ECO:0000256" key="2">
    <source>
        <dbReference type="ARBA" id="ARBA00022598"/>
    </source>
</evidence>
<dbReference type="GO" id="GO:0031956">
    <property type="term" value="F:medium-chain fatty acid-CoA ligase activity"/>
    <property type="evidence" value="ECO:0007669"/>
    <property type="project" value="TreeGrafter"/>
</dbReference>
<dbReference type="PANTHER" id="PTHR43201:SF5">
    <property type="entry name" value="MEDIUM-CHAIN ACYL-COA LIGASE ACSF2, MITOCHONDRIAL"/>
    <property type="match status" value="1"/>
</dbReference>
<comment type="similarity">
    <text evidence="1">Belongs to the ATP-dependent AMP-binding enzyme family.</text>
</comment>
<dbReference type="InterPro" id="IPR000073">
    <property type="entry name" value="AB_hydrolase_1"/>
</dbReference>
<evidence type="ECO:0000259" key="4">
    <source>
        <dbReference type="Pfam" id="PF00561"/>
    </source>
</evidence>
<feature type="domain" description="AMP-dependent synthetase/ligase" evidence="3">
    <location>
        <begin position="347"/>
        <end position="704"/>
    </location>
</feature>
<dbReference type="SUPFAM" id="SSF56801">
    <property type="entry name" value="Acetyl-CoA synthetase-like"/>
    <property type="match status" value="1"/>
</dbReference>
<dbReference type="Pfam" id="PF00501">
    <property type="entry name" value="AMP-binding"/>
    <property type="match status" value="1"/>
</dbReference>
<evidence type="ECO:0000259" key="3">
    <source>
        <dbReference type="Pfam" id="PF00501"/>
    </source>
</evidence>
<organism evidence="5">
    <name type="scientific">freshwater metagenome</name>
    <dbReference type="NCBI Taxonomy" id="449393"/>
    <lineage>
        <taxon>unclassified sequences</taxon>
        <taxon>metagenomes</taxon>
        <taxon>ecological metagenomes</taxon>
    </lineage>
</organism>
<proteinExistence type="inferred from homology"/>
<protein>
    <submittedName>
        <fullName evidence="5">Unannotated protein</fullName>
    </submittedName>
</protein>
<evidence type="ECO:0000313" key="5">
    <source>
        <dbReference type="EMBL" id="CAB4959675.1"/>
    </source>
</evidence>
<evidence type="ECO:0000256" key="1">
    <source>
        <dbReference type="ARBA" id="ARBA00006432"/>
    </source>
</evidence>
<dbReference type="Gene3D" id="3.40.50.12780">
    <property type="entry name" value="N-terminal domain of ligase-like"/>
    <property type="match status" value="1"/>
</dbReference>
<dbReference type="Gene3D" id="3.40.50.1820">
    <property type="entry name" value="alpha/beta hydrolase"/>
    <property type="match status" value="1"/>
</dbReference>
<sequence length="857" mass="90740">MTEPARFPPAGLPGLEPRWSRIIEAPDFTGTMRSWHLLDTHADPEPEQTAPTLTVLCVHGNPTWSYLWRNLLARAPRSMRIIAVDQLDMGFSERSGVHRRLADRVDDLDALTAVLGITGPVVTVAHDWGGPISLGWALRHREHLRGIVLLNTAVHQPVGSPAPSIIRVARSGPLLRLNTVRTDMFVRGTTRLSRSFLSARPMSKSVASAFASPYRSAARRAAIGDFVADIPLEAGHPSSATLDAIAGSIRDHADTPALLLWGPNDPVFSDRYLADFIDRLPHADVHRYERAAHLVIEDAPSLVTDLLGWLSSREGNDPAPEVRGDLTRAAPKTTSLLDALAQARDLRPQAIALAQMQARGTARLVTWEALGLRVTRLAAGLRARGIEPGDRVSVLVPPGADLIAVVYACWAIGASVVIADTGLGLAGIRRAIRGARPRHVIGVRAGLALARTLAIPGLRLSTASLQSIAAQGAEREAPELPDAETEAVVVFTSGATGPAKGVVYRHRQVAATVEVLREHYRLTESDALVAAFAPWAVLGPALGITSAIPAMDVTKPRTLTAGALSDAIAAVRGSVLWASPAALANVIATQGRLTAQQREAFTGVRLAMFAGAPVPRAALVEASELMPRAQIKTPYGMTEALPVADIELAGIPDVGIAEGVPVGHPVIGVELAVAVLDDEGRPSADLTLDPGVTGEIAVRAAHVRDRYDRLWATNRTASANPGWHRTGDVGHIDEAGCLWVEGRLSHVIVTSSGVLTPVGAEQRALTLPFVEQAALVGVGPRGAAAPVLIIVLAGAGRRGRSPLLDVDRTDELRQVTGVDLAAVLVRGGLPVDIRHNSKIDRTLLASWAERILAGAGG</sequence>
<dbReference type="EMBL" id="CAFBNE010000072">
    <property type="protein sequence ID" value="CAB4959675.1"/>
    <property type="molecule type" value="Genomic_DNA"/>
</dbReference>
<name>A0A6J7KVU8_9ZZZZ</name>